<dbReference type="InterPro" id="IPR014729">
    <property type="entry name" value="Rossmann-like_a/b/a_fold"/>
</dbReference>
<comment type="pathway">
    <text evidence="1">Amino-acid biosynthesis; L-asparagine biosynthesis; L-asparagine from L-aspartate (L-Gln route): step 1/1.</text>
</comment>
<evidence type="ECO:0000256" key="1">
    <source>
        <dbReference type="ARBA" id="ARBA00005187"/>
    </source>
</evidence>
<keyword evidence="6" id="KW-1185">Reference proteome</keyword>
<dbReference type="PANTHER" id="PTHR43284">
    <property type="entry name" value="ASPARAGINE SYNTHETASE (GLUTAMINE-HYDROLYZING)"/>
    <property type="match status" value="1"/>
</dbReference>
<dbReference type="SUPFAM" id="SSF52402">
    <property type="entry name" value="Adenine nucleotide alpha hydrolases-like"/>
    <property type="match status" value="1"/>
</dbReference>
<gene>
    <name evidence="5" type="ORF">JCM15548_12898</name>
</gene>
<comment type="caution">
    <text evidence="5">The sequence shown here is derived from an EMBL/GenBank/DDBJ whole genome shotgun (WGS) entry which is preliminary data.</text>
</comment>
<dbReference type="Proteomes" id="UP000032900">
    <property type="component" value="Unassembled WGS sequence"/>
</dbReference>
<dbReference type="EC" id="6.3.5.4" evidence="2"/>
<dbReference type="PANTHER" id="PTHR43284:SF1">
    <property type="entry name" value="ASPARAGINE SYNTHETASE"/>
    <property type="match status" value="1"/>
</dbReference>
<feature type="domain" description="Glutamine amidotransferase type-2" evidence="4">
    <location>
        <begin position="41"/>
        <end position="130"/>
    </location>
</feature>
<accession>A0A0E9LZR0</accession>
<dbReference type="EMBL" id="BAZW01000026">
    <property type="protein sequence ID" value="GAO30611.1"/>
    <property type="molecule type" value="Genomic_DNA"/>
</dbReference>
<dbReference type="RefSeq" id="WP_062125719.1">
    <property type="nucleotide sequence ID" value="NZ_BAZW01000026.1"/>
</dbReference>
<dbReference type="Gene3D" id="3.60.20.10">
    <property type="entry name" value="Glutamine Phosphoribosylpyrophosphate, subunit 1, domain 1"/>
    <property type="match status" value="1"/>
</dbReference>
<dbReference type="STRING" id="1236989.JCM15548_12898"/>
<dbReference type="GO" id="GO:0004066">
    <property type="term" value="F:asparagine synthase (glutamine-hydrolyzing) activity"/>
    <property type="evidence" value="ECO:0007669"/>
    <property type="project" value="UniProtKB-EC"/>
</dbReference>
<organism evidence="5 6">
    <name type="scientific">Geofilum rubicundum JCM 15548</name>
    <dbReference type="NCBI Taxonomy" id="1236989"/>
    <lineage>
        <taxon>Bacteria</taxon>
        <taxon>Pseudomonadati</taxon>
        <taxon>Bacteroidota</taxon>
        <taxon>Bacteroidia</taxon>
        <taxon>Marinilabiliales</taxon>
        <taxon>Marinilabiliaceae</taxon>
        <taxon>Geofilum</taxon>
    </lineage>
</organism>
<sequence length="561" mass="64492">MSIFILDVIKYPGRDNRQPYTLTYSTSTKFGNDKINYENIDYILVLDGIVLNKKLLFNEGSGEAWSNYVISLYDKYGSCFFSKLKGSYYGCLFDKKKQKWIVFSDHIGSKPIYYFENQIFFCFSNNYMELLKYIKEKSVSIGLNEKAAYLVLTYGFVFEDLTICKEVKRLMIGHFATIKDNSLSLTAFYKLGLNPIEISEEEAVDQIDIRFRAAVSLAFEKDKEYGYKHLAALSGGLDSRMTVWVAHDLGYTNQLNITFSQSNYLDETVAKQISSDLEHEWLFKSLDNGMYLKNLDETTEVTGGNALYSGLAHALSLYKYINFTDFGLLHSGQLGDVVLGSFSNIKAHKHYKFGDGGYSQKLVPVLKNFTFKDFYPDKENFKLYIRGFNGANQGLLAALEYTETWSPFYDIDFMEFALSIPIKLRSKHHIYKKWINTKYPKAAKYIWEKEKVPVNYSLMVSFGGKHVPLSQLYTKLLSKIGINTYGSNTKKDMNPLGYWIHNNEQLNSFLENYFRDHIVLLNNFPKLKGDCERLYFDGTGTEKAQVLTLLSALNVFKKSGS</sequence>
<dbReference type="InterPro" id="IPR051786">
    <property type="entry name" value="ASN_synthetase/amidase"/>
</dbReference>
<dbReference type="Pfam" id="PF13537">
    <property type="entry name" value="GATase_7"/>
    <property type="match status" value="1"/>
</dbReference>
<evidence type="ECO:0000256" key="2">
    <source>
        <dbReference type="ARBA" id="ARBA00012737"/>
    </source>
</evidence>
<dbReference type="OrthoDB" id="702at2"/>
<dbReference type="InterPro" id="IPR029055">
    <property type="entry name" value="Ntn_hydrolases_N"/>
</dbReference>
<evidence type="ECO:0000313" key="5">
    <source>
        <dbReference type="EMBL" id="GAO30611.1"/>
    </source>
</evidence>
<evidence type="ECO:0000256" key="3">
    <source>
        <dbReference type="ARBA" id="ARBA00048741"/>
    </source>
</evidence>
<evidence type="ECO:0000259" key="4">
    <source>
        <dbReference type="Pfam" id="PF13537"/>
    </source>
</evidence>
<evidence type="ECO:0000313" key="6">
    <source>
        <dbReference type="Proteomes" id="UP000032900"/>
    </source>
</evidence>
<comment type="catalytic activity">
    <reaction evidence="3">
        <text>L-aspartate + L-glutamine + ATP + H2O = L-asparagine + L-glutamate + AMP + diphosphate + H(+)</text>
        <dbReference type="Rhea" id="RHEA:12228"/>
        <dbReference type="ChEBI" id="CHEBI:15377"/>
        <dbReference type="ChEBI" id="CHEBI:15378"/>
        <dbReference type="ChEBI" id="CHEBI:29985"/>
        <dbReference type="ChEBI" id="CHEBI:29991"/>
        <dbReference type="ChEBI" id="CHEBI:30616"/>
        <dbReference type="ChEBI" id="CHEBI:33019"/>
        <dbReference type="ChEBI" id="CHEBI:58048"/>
        <dbReference type="ChEBI" id="CHEBI:58359"/>
        <dbReference type="ChEBI" id="CHEBI:456215"/>
        <dbReference type="EC" id="6.3.5.4"/>
    </reaction>
</comment>
<dbReference type="InterPro" id="IPR017932">
    <property type="entry name" value="GATase_2_dom"/>
</dbReference>
<protein>
    <recommendedName>
        <fullName evidence="2">asparagine synthase (glutamine-hydrolyzing)</fullName>
        <ecNumber evidence="2">6.3.5.4</ecNumber>
    </recommendedName>
</protein>
<dbReference type="Gene3D" id="3.40.50.620">
    <property type="entry name" value="HUPs"/>
    <property type="match status" value="1"/>
</dbReference>
<dbReference type="SUPFAM" id="SSF56235">
    <property type="entry name" value="N-terminal nucleophile aminohydrolases (Ntn hydrolases)"/>
    <property type="match status" value="1"/>
</dbReference>
<reference evidence="5 6" key="1">
    <citation type="journal article" date="2015" name="Microbes Environ.">
        <title>Distribution and evolution of nitrogen fixation genes in the phylum bacteroidetes.</title>
        <authorList>
            <person name="Inoue J."/>
            <person name="Oshima K."/>
            <person name="Suda W."/>
            <person name="Sakamoto M."/>
            <person name="Iino T."/>
            <person name="Noda S."/>
            <person name="Hongoh Y."/>
            <person name="Hattori M."/>
            <person name="Ohkuma M."/>
        </authorList>
    </citation>
    <scope>NUCLEOTIDE SEQUENCE [LARGE SCALE GENOMIC DNA]</scope>
    <source>
        <strain evidence="5">JCM 15548</strain>
    </source>
</reference>
<name>A0A0E9LZR0_9BACT</name>
<proteinExistence type="predicted"/>
<dbReference type="AlphaFoldDB" id="A0A0E9LZR0"/>